<dbReference type="GO" id="GO:0005829">
    <property type="term" value="C:cytosol"/>
    <property type="evidence" value="ECO:0007669"/>
    <property type="project" value="TreeGrafter"/>
</dbReference>
<protein>
    <submittedName>
        <fullName evidence="2">Transcriptional regulator, BadM/Rrf2 family</fullName>
    </submittedName>
</protein>
<sequence length="169" mass="16842">MRLSNLADYAVVLMSAAARQCGSVPIHAGMLAGQTGIPGPTAQKLVSQLARAGLLVASRGSGGGVRLARPAAAINVAEIIEAVEGPIALTACCDEGRHDCGFEGSCQVQPHLGVVNGAVRGALAGISLASLVKPLPLAGGVWGGPVAAPGSTNIPSPNPSRKREGRIEA</sequence>
<dbReference type="EMBL" id="LT598653">
    <property type="protein sequence ID" value="SBV33683.1"/>
    <property type="molecule type" value="Genomic_DNA"/>
</dbReference>
<evidence type="ECO:0000313" key="2">
    <source>
        <dbReference type="EMBL" id="SBV33683.1"/>
    </source>
</evidence>
<dbReference type="PANTHER" id="PTHR33221:SF2">
    <property type="entry name" value="TRANSCRIPTIONAL REGULATOR"/>
    <property type="match status" value="1"/>
</dbReference>
<dbReference type="InterPro" id="IPR000944">
    <property type="entry name" value="Tscrpt_reg_Rrf2"/>
</dbReference>
<dbReference type="Gene3D" id="1.10.10.10">
    <property type="entry name" value="Winged helix-like DNA-binding domain superfamily/Winged helix DNA-binding domain"/>
    <property type="match status" value="1"/>
</dbReference>
<reference evidence="2" key="1">
    <citation type="submission" date="2016-03" db="EMBL/GenBank/DDBJ databases">
        <authorList>
            <person name="Ploux O."/>
        </authorList>
    </citation>
    <scope>NUCLEOTIDE SEQUENCE</scope>
    <source>
        <strain evidence="2">UC10</strain>
    </source>
</reference>
<dbReference type="AlphaFoldDB" id="A0A1Y5PUH8"/>
<dbReference type="SUPFAM" id="SSF46785">
    <property type="entry name" value="Winged helix' DNA-binding domain"/>
    <property type="match status" value="1"/>
</dbReference>
<dbReference type="PROSITE" id="PS01332">
    <property type="entry name" value="HTH_RRF2_1"/>
    <property type="match status" value="1"/>
</dbReference>
<dbReference type="KEGG" id="sphu:SPPYR_2563"/>
<dbReference type="Pfam" id="PF02082">
    <property type="entry name" value="Rrf2"/>
    <property type="match status" value="1"/>
</dbReference>
<dbReference type="NCBIfam" id="TIGR00738">
    <property type="entry name" value="rrf2_super"/>
    <property type="match status" value="1"/>
</dbReference>
<dbReference type="InterPro" id="IPR036388">
    <property type="entry name" value="WH-like_DNA-bd_sf"/>
</dbReference>
<dbReference type="GO" id="GO:0003700">
    <property type="term" value="F:DNA-binding transcription factor activity"/>
    <property type="evidence" value="ECO:0007669"/>
    <property type="project" value="TreeGrafter"/>
</dbReference>
<proteinExistence type="predicted"/>
<gene>
    <name evidence="2" type="ORF">SPPYR_2563</name>
</gene>
<dbReference type="PROSITE" id="PS51197">
    <property type="entry name" value="HTH_RRF2_2"/>
    <property type="match status" value="1"/>
</dbReference>
<dbReference type="PANTHER" id="PTHR33221">
    <property type="entry name" value="WINGED HELIX-TURN-HELIX TRANSCRIPTIONAL REGULATOR, RRF2 FAMILY"/>
    <property type="match status" value="1"/>
</dbReference>
<accession>A0A1Y5PUH8</accession>
<dbReference type="InterPro" id="IPR036390">
    <property type="entry name" value="WH_DNA-bd_sf"/>
</dbReference>
<dbReference type="InterPro" id="IPR030489">
    <property type="entry name" value="TR_Rrf2-type_CS"/>
</dbReference>
<evidence type="ECO:0000256" key="1">
    <source>
        <dbReference type="SAM" id="MobiDB-lite"/>
    </source>
</evidence>
<organism evidence="2">
    <name type="scientific">uncultured Sphingopyxis sp</name>
    <dbReference type="NCBI Taxonomy" id="310581"/>
    <lineage>
        <taxon>Bacteria</taxon>
        <taxon>Pseudomonadati</taxon>
        <taxon>Pseudomonadota</taxon>
        <taxon>Alphaproteobacteria</taxon>
        <taxon>Sphingomonadales</taxon>
        <taxon>Sphingomonadaceae</taxon>
        <taxon>Sphingopyxis</taxon>
        <taxon>environmental samples</taxon>
    </lineage>
</organism>
<feature type="region of interest" description="Disordered" evidence="1">
    <location>
        <begin position="146"/>
        <end position="169"/>
    </location>
</feature>
<name>A0A1Y5PUH8_9SPHN</name>
<dbReference type="RefSeq" id="WP_295319841.1">
    <property type="nucleotide sequence ID" value="NZ_LT598653.1"/>
</dbReference>